<gene>
    <name evidence="2" type="ORF">ERS852502_02503</name>
    <name evidence="3" type="ORF">RTSSTS7063_02059</name>
</gene>
<evidence type="ECO:0000313" key="2">
    <source>
        <dbReference type="EMBL" id="CUQ91879.1"/>
    </source>
</evidence>
<dbReference type="SUPFAM" id="SSF55594">
    <property type="entry name" value="HPr-like"/>
    <property type="match status" value="1"/>
</dbReference>
<evidence type="ECO:0000313" key="4">
    <source>
        <dbReference type="Proteomes" id="UP000078383"/>
    </source>
</evidence>
<dbReference type="EMBL" id="CABHNA010000067">
    <property type="protein sequence ID" value="VUX15004.1"/>
    <property type="molecule type" value="Genomic_DNA"/>
</dbReference>
<dbReference type="InterPro" id="IPR000032">
    <property type="entry name" value="HPr-like"/>
</dbReference>
<dbReference type="AlphaFoldDB" id="A0A174XN01"/>
<dbReference type="Pfam" id="PF00381">
    <property type="entry name" value="PTS-HPr"/>
    <property type="match status" value="1"/>
</dbReference>
<evidence type="ECO:0000313" key="5">
    <source>
        <dbReference type="Proteomes" id="UP000363661"/>
    </source>
</evidence>
<sequence length="75" mass="8689">MSTMNITFKHPDEIIDFLKTVCKFDFNMDMRRGRAVVDAKSLLGIMNLGLNNVIELQMYADDCTELERQLERFAA</sequence>
<dbReference type="InterPro" id="IPR035895">
    <property type="entry name" value="HPr-like_sf"/>
</dbReference>
<dbReference type="Gene3D" id="3.30.1340.10">
    <property type="entry name" value="HPr-like"/>
    <property type="match status" value="1"/>
</dbReference>
<dbReference type="Proteomes" id="UP000078383">
    <property type="component" value="Unassembled WGS sequence"/>
</dbReference>
<feature type="domain" description="HPr" evidence="1">
    <location>
        <begin position="17"/>
        <end position="62"/>
    </location>
</feature>
<dbReference type="GeneID" id="303259207"/>
<keyword evidence="5" id="KW-1185">Reference proteome</keyword>
<dbReference type="Proteomes" id="UP000363661">
    <property type="component" value="Unassembled WGS sequence"/>
</dbReference>
<reference evidence="2 4" key="1">
    <citation type="submission" date="2015-09" db="EMBL/GenBank/DDBJ databases">
        <authorList>
            <consortium name="Pathogen Informatics"/>
        </authorList>
    </citation>
    <scope>NUCLEOTIDE SEQUENCE [LARGE SCALE GENOMIC DNA]</scope>
    <source>
        <strain evidence="2 4">2789STDY5834889</strain>
    </source>
</reference>
<evidence type="ECO:0000259" key="1">
    <source>
        <dbReference type="Pfam" id="PF00381"/>
    </source>
</evidence>
<dbReference type="EMBL" id="CZBX01000013">
    <property type="protein sequence ID" value="CUQ91879.1"/>
    <property type="molecule type" value="Genomic_DNA"/>
</dbReference>
<evidence type="ECO:0000313" key="3">
    <source>
        <dbReference type="EMBL" id="VUX15004.1"/>
    </source>
</evidence>
<name>A0A174XN01_9FIRM</name>
<accession>A0A174XN01</accession>
<reference evidence="3 5" key="2">
    <citation type="submission" date="2019-07" db="EMBL/GenBank/DDBJ databases">
        <authorList>
            <person name="Hibberd C M."/>
            <person name="Gehrig L. J."/>
            <person name="Chang H.-W."/>
            <person name="Venkatesh S."/>
        </authorList>
    </citation>
    <scope>NUCLEOTIDE SEQUENCE [LARGE SCALE GENOMIC DNA]</scope>
    <source>
        <strain evidence="3">Ruminococcus_torques_SSTS_Bg7063</strain>
    </source>
</reference>
<dbReference type="OrthoDB" id="1911397at2"/>
<dbReference type="RefSeq" id="WP_015530108.1">
    <property type="nucleotide sequence ID" value="NZ_CABHNA010000067.1"/>
</dbReference>
<organism evidence="2 4">
    <name type="scientific">[Ruminococcus] torques</name>
    <dbReference type="NCBI Taxonomy" id="33039"/>
    <lineage>
        <taxon>Bacteria</taxon>
        <taxon>Bacillati</taxon>
        <taxon>Bacillota</taxon>
        <taxon>Clostridia</taxon>
        <taxon>Lachnospirales</taxon>
        <taxon>Lachnospiraceae</taxon>
        <taxon>Mediterraneibacter</taxon>
    </lineage>
</organism>
<protein>
    <recommendedName>
        <fullName evidence="1">HPr domain-containing protein</fullName>
    </recommendedName>
</protein>
<proteinExistence type="predicted"/>